<reference evidence="2 3" key="1">
    <citation type="submission" date="2019-01" db="EMBL/GenBank/DDBJ databases">
        <title>Complete genome sequence of Cohnella hallensis HS21 isolated from Korean fir (Abies koreana) rhizospheric soil.</title>
        <authorList>
            <person name="Jiang L."/>
            <person name="Kang S.W."/>
            <person name="Kim S."/>
            <person name="Jung J."/>
            <person name="Kim C.Y."/>
            <person name="Kim D.H."/>
            <person name="Kim S.W."/>
            <person name="Lee J."/>
        </authorList>
    </citation>
    <scope>NUCLEOTIDE SEQUENCE [LARGE SCALE GENOMIC DNA]</scope>
    <source>
        <strain evidence="2 3">HS21</strain>
    </source>
</reference>
<name>A0A3T1D3F1_9BACL</name>
<dbReference type="AlphaFoldDB" id="A0A3T1D3F1"/>
<dbReference type="OrthoDB" id="1992988at2"/>
<evidence type="ECO:0000256" key="1">
    <source>
        <dbReference type="SAM" id="SignalP"/>
    </source>
</evidence>
<dbReference type="KEGG" id="cohn:KCTCHS21_20410"/>
<dbReference type="PANTHER" id="PTHR43649">
    <property type="entry name" value="ARABINOSE-BINDING PROTEIN-RELATED"/>
    <property type="match status" value="1"/>
</dbReference>
<feature type="chain" id="PRO_5038655106" evidence="1">
    <location>
        <begin position="19"/>
        <end position="452"/>
    </location>
</feature>
<dbReference type="EMBL" id="AP019400">
    <property type="protein sequence ID" value="BBI32642.1"/>
    <property type="molecule type" value="Genomic_DNA"/>
</dbReference>
<dbReference type="PROSITE" id="PS51257">
    <property type="entry name" value="PROKAR_LIPOPROTEIN"/>
    <property type="match status" value="1"/>
</dbReference>
<dbReference type="PANTHER" id="PTHR43649:SF12">
    <property type="entry name" value="DIACETYLCHITOBIOSE BINDING PROTEIN DASA"/>
    <property type="match status" value="1"/>
</dbReference>
<organism evidence="2 3">
    <name type="scientific">Cohnella abietis</name>
    <dbReference type="NCBI Taxonomy" id="2507935"/>
    <lineage>
        <taxon>Bacteria</taxon>
        <taxon>Bacillati</taxon>
        <taxon>Bacillota</taxon>
        <taxon>Bacilli</taxon>
        <taxon>Bacillales</taxon>
        <taxon>Paenibacillaceae</taxon>
        <taxon>Cohnella</taxon>
    </lineage>
</organism>
<evidence type="ECO:0000313" key="3">
    <source>
        <dbReference type="Proteomes" id="UP000289856"/>
    </source>
</evidence>
<dbReference type="RefSeq" id="WP_157994004.1">
    <property type="nucleotide sequence ID" value="NZ_AP019400.1"/>
</dbReference>
<dbReference type="InterPro" id="IPR050490">
    <property type="entry name" value="Bact_solute-bd_prot1"/>
</dbReference>
<keyword evidence="1" id="KW-0732">Signal</keyword>
<dbReference type="SUPFAM" id="SSF53850">
    <property type="entry name" value="Periplasmic binding protein-like II"/>
    <property type="match status" value="1"/>
</dbReference>
<dbReference type="InterPro" id="IPR006059">
    <property type="entry name" value="SBP"/>
</dbReference>
<accession>A0A3T1D3F1</accession>
<proteinExistence type="predicted"/>
<dbReference type="Proteomes" id="UP000289856">
    <property type="component" value="Chromosome"/>
</dbReference>
<dbReference type="Pfam" id="PF01547">
    <property type="entry name" value="SBP_bac_1"/>
    <property type="match status" value="1"/>
</dbReference>
<evidence type="ECO:0000313" key="2">
    <source>
        <dbReference type="EMBL" id="BBI32642.1"/>
    </source>
</evidence>
<dbReference type="Gene3D" id="3.40.190.10">
    <property type="entry name" value="Periplasmic binding protein-like II"/>
    <property type="match status" value="1"/>
</dbReference>
<protein>
    <submittedName>
        <fullName evidence="2">ABC transporter substrate-binding protein</fullName>
    </submittedName>
</protein>
<feature type="signal peptide" evidence="1">
    <location>
        <begin position="1"/>
        <end position="18"/>
    </location>
</feature>
<sequence length="452" mass="50618">MKKLGLIMMLSIVLIISACTSNNGGNPQGESTGENSGETKNGKKTVVLSVMTNNRFFESAVRKFEDIHPDIHIEIKEYKASTDDGGGGMSMQSLSLADIEKYVQSVTTQVLSGKGPDLILMSELPQDKFVAKKLLVDLNDLFGKDSSIDRNALYTNILEASKDGDGLYAVPLSFSLDLFSGNTEILKKANLSIDNNKSWSWNEFRDVMKKLKESNPEIDSNLDPMSLLMDYMEDKYVELVGQGNPNFDSDMFRNMLKEIKLMYDEGIIAKEMSFGGSNSAFQMSGIYGLEQALTMRKGVDYYQKPSAAGDKKGAPFRASYSLGINSKSEVQQEAWEFISFLLSDEMQEDPNLMGVPINKAITEKKLQEILQKLENGTLETMISKEMLPDVETAKKRIEVIKRMLPESDFRRFSDMKVLTIAMEEFSSFISGQKSAEEVSKLIQNRVKTYLNE</sequence>
<gene>
    <name evidence="2" type="ORF">KCTCHS21_20410</name>
</gene>
<keyword evidence="3" id="KW-1185">Reference proteome</keyword>